<dbReference type="InterPro" id="IPR036128">
    <property type="entry name" value="Plus3-like_sf"/>
</dbReference>
<feature type="compositionally biased region" description="Low complexity" evidence="6">
    <location>
        <begin position="1335"/>
        <end position="1352"/>
    </location>
</feature>
<dbReference type="PROSITE" id="PS50103">
    <property type="entry name" value="ZF_C3H1"/>
    <property type="match status" value="1"/>
</dbReference>
<feature type="compositionally biased region" description="Polar residues" evidence="6">
    <location>
        <begin position="954"/>
        <end position="967"/>
    </location>
</feature>
<dbReference type="SUPFAM" id="SSF159042">
    <property type="entry name" value="Plus3-like"/>
    <property type="match status" value="1"/>
</dbReference>
<dbReference type="InterPro" id="IPR035445">
    <property type="entry name" value="GYF-like_dom_sf"/>
</dbReference>
<dbReference type="PROSITE" id="PS01359">
    <property type="entry name" value="ZF_PHD_1"/>
    <property type="match status" value="1"/>
</dbReference>
<dbReference type="Pfam" id="PF03126">
    <property type="entry name" value="Plus-3"/>
    <property type="match status" value="1"/>
</dbReference>
<dbReference type="PANTHER" id="PTHR46695:SF4">
    <property type="entry name" value="ZINC FINGER CCCH DOMAIN-CONTAINING PROTEIN 44"/>
    <property type="match status" value="1"/>
</dbReference>
<dbReference type="InterPro" id="IPR019786">
    <property type="entry name" value="Zinc_finger_PHD-type_CS"/>
</dbReference>
<dbReference type="Proteomes" id="UP001345219">
    <property type="component" value="Chromosome 22"/>
</dbReference>
<evidence type="ECO:0000256" key="2">
    <source>
        <dbReference type="ARBA" id="ARBA00022771"/>
    </source>
</evidence>
<feature type="domain" description="C3H1-type" evidence="7">
    <location>
        <begin position="1411"/>
        <end position="1436"/>
    </location>
</feature>
<dbReference type="GO" id="GO:0003677">
    <property type="term" value="F:DNA binding"/>
    <property type="evidence" value="ECO:0007669"/>
    <property type="project" value="UniProtKB-KW"/>
</dbReference>
<feature type="region of interest" description="Disordered" evidence="6">
    <location>
        <begin position="1279"/>
        <end position="1317"/>
    </location>
</feature>
<evidence type="ECO:0000259" key="9">
    <source>
        <dbReference type="PROSITE" id="PS51360"/>
    </source>
</evidence>
<proteinExistence type="predicted"/>
<dbReference type="SMART" id="SM00719">
    <property type="entry name" value="Plus3"/>
    <property type="match status" value="1"/>
</dbReference>
<dbReference type="SUPFAM" id="SSF90229">
    <property type="entry name" value="CCCH zinc finger"/>
    <property type="match status" value="1"/>
</dbReference>
<feature type="domain" description="Plus3" evidence="9">
    <location>
        <begin position="482"/>
        <end position="615"/>
    </location>
</feature>
<dbReference type="Gene3D" id="3.30.40.10">
    <property type="entry name" value="Zinc/RING finger domain, C3HC4 (zinc finger)"/>
    <property type="match status" value="1"/>
</dbReference>
<keyword evidence="4" id="KW-0238">DNA-binding</keyword>
<keyword evidence="1 5" id="KW-0479">Metal-binding</keyword>
<dbReference type="Pfam" id="PF25980">
    <property type="entry name" value="NERD_plant"/>
    <property type="match status" value="1"/>
</dbReference>
<dbReference type="SMART" id="SM00249">
    <property type="entry name" value="PHD"/>
    <property type="match status" value="1"/>
</dbReference>
<feature type="region of interest" description="Disordered" evidence="6">
    <location>
        <begin position="1038"/>
        <end position="1059"/>
    </location>
</feature>
<dbReference type="PROSITE" id="PS51360">
    <property type="entry name" value="PLUS3"/>
    <property type="match status" value="1"/>
</dbReference>
<evidence type="ECO:0000313" key="11">
    <source>
        <dbReference type="EMBL" id="KAK4774059.1"/>
    </source>
</evidence>
<feature type="region of interest" description="Disordered" evidence="6">
    <location>
        <begin position="1335"/>
        <end position="1412"/>
    </location>
</feature>
<dbReference type="Gene3D" id="3.90.70.200">
    <property type="entry name" value="Plus-3 domain"/>
    <property type="match status" value="1"/>
</dbReference>
<dbReference type="Gene3D" id="3.30.1490.40">
    <property type="match status" value="1"/>
</dbReference>
<feature type="zinc finger region" description="C3H1-type" evidence="5">
    <location>
        <begin position="1411"/>
        <end position="1436"/>
    </location>
</feature>
<evidence type="ECO:0000259" key="10">
    <source>
        <dbReference type="PROSITE" id="PS51925"/>
    </source>
</evidence>
<dbReference type="PANTHER" id="PTHR46695">
    <property type="entry name" value="ZINC FINGER CCCH DOMAIN-CONTAINING PROTEIN 44-RELATED"/>
    <property type="match status" value="1"/>
</dbReference>
<evidence type="ECO:0000256" key="3">
    <source>
        <dbReference type="ARBA" id="ARBA00022833"/>
    </source>
</evidence>
<dbReference type="CDD" id="cd10567">
    <property type="entry name" value="SWIB-MDM2_like"/>
    <property type="match status" value="1"/>
</dbReference>
<dbReference type="Pfam" id="PF02201">
    <property type="entry name" value="SWIB"/>
    <property type="match status" value="1"/>
</dbReference>
<evidence type="ECO:0000259" key="8">
    <source>
        <dbReference type="PROSITE" id="PS50829"/>
    </source>
</evidence>
<feature type="compositionally biased region" description="Polar residues" evidence="6">
    <location>
        <begin position="1288"/>
        <end position="1312"/>
    </location>
</feature>
<dbReference type="InterPro" id="IPR000571">
    <property type="entry name" value="Znf_CCCH"/>
</dbReference>
<reference evidence="11 12" key="1">
    <citation type="journal article" date="2023" name="Hortic Res">
        <title>Pangenome of water caltrop reveals structural variations and asymmetric subgenome divergence after allopolyploidization.</title>
        <authorList>
            <person name="Zhang X."/>
            <person name="Chen Y."/>
            <person name="Wang L."/>
            <person name="Yuan Y."/>
            <person name="Fang M."/>
            <person name="Shi L."/>
            <person name="Lu R."/>
            <person name="Comes H.P."/>
            <person name="Ma Y."/>
            <person name="Chen Y."/>
            <person name="Huang G."/>
            <person name="Zhou Y."/>
            <person name="Zheng Z."/>
            <person name="Qiu Y."/>
        </authorList>
    </citation>
    <scope>NUCLEOTIDE SEQUENCE [LARGE SCALE GENOMIC DNA]</scope>
    <source>
        <tissue evidence="11">Roots</tissue>
    </source>
</reference>
<evidence type="ECO:0000256" key="4">
    <source>
        <dbReference type="ARBA" id="ARBA00023125"/>
    </source>
</evidence>
<dbReference type="Pfam" id="PF02213">
    <property type="entry name" value="GYF"/>
    <property type="match status" value="1"/>
</dbReference>
<evidence type="ECO:0008006" key="13">
    <source>
        <dbReference type="Google" id="ProtNLM"/>
    </source>
</evidence>
<feature type="region of interest" description="Disordered" evidence="6">
    <location>
        <begin position="940"/>
        <end position="1006"/>
    </location>
</feature>
<dbReference type="InterPro" id="IPR003121">
    <property type="entry name" value="SWIB_MDM2_domain"/>
</dbReference>
<dbReference type="SUPFAM" id="SSF57903">
    <property type="entry name" value="FYVE/PHD zinc finger"/>
    <property type="match status" value="1"/>
</dbReference>
<dbReference type="InterPro" id="IPR013083">
    <property type="entry name" value="Znf_RING/FYVE/PHD"/>
</dbReference>
<dbReference type="GO" id="GO:0008270">
    <property type="term" value="F:zinc ion binding"/>
    <property type="evidence" value="ECO:0007669"/>
    <property type="project" value="UniProtKB-KW"/>
</dbReference>
<feature type="region of interest" description="Disordered" evidence="6">
    <location>
        <begin position="684"/>
        <end position="744"/>
    </location>
</feature>
<evidence type="ECO:0000256" key="6">
    <source>
        <dbReference type="SAM" id="MobiDB-lite"/>
    </source>
</evidence>
<dbReference type="SMART" id="SM00444">
    <property type="entry name" value="GYF"/>
    <property type="match status" value="1"/>
</dbReference>
<dbReference type="InterPro" id="IPR036855">
    <property type="entry name" value="Znf_CCCH_sf"/>
</dbReference>
<feature type="compositionally biased region" description="Polar residues" evidence="6">
    <location>
        <begin position="989"/>
        <end position="999"/>
    </location>
</feature>
<evidence type="ECO:0000313" key="12">
    <source>
        <dbReference type="Proteomes" id="UP001345219"/>
    </source>
</evidence>
<sequence length="1436" mass="158989">MDLLKQEEQQQRRQEQILSLFGSIEDRELHRSDSREPMGPDQFAAPCELTEFHSPEAHLAGPAAATALVSSTYVVTDVTPTVVAMQFSGVVNVKRKRGRPPKNASALNGQSSSYAQKRVGEEEDVCFICFDGGSLVLCDRKDCPKAYHPACIKRDESFFQSTAMWMCGMLNCWHQCSTCGKGAYYMCYTCTYSLCKNCTKNADFVCVRGPKGLCGTCKKTIMLIEKIYLEDQEVVQVDFDDKTSWEYLFKVYWVILKERLSLTINELTQAKNPWVEPSFAISTREPSWNLSNNNVDKRNVSVSTNENQSARVLRCRKAKEQPKLINVEGQVNPDERPCFSQGTKWASDELLEFVAHMRNGDTSVLCQFDVQALLLEYIRKNNLRDTQRKCQIVCDARLLNLFGRMSVGHFEMLKLLDSHFLVKDNPKVEAFIRGSIVDIGTGHVGNSLSNDNQLLLDNNKRRRGRKKVGYSVQQVDPNDYAAADVHNVSLIYLRRHMIEKLLDDPEQFYDKVVGSIVRIKVSGGEQNQDIYRLVQVIGTSKVAESYKFGEKMSDIVLEILNLEMKEVMPIDKISDQEFSQDECGELNQSIKHGEIKWLTVGDLQQKALKLHELRVNEWLETELLRLNHIRDGASEKGEQKELRECVEKIQLLSSPEERQRRLHEIPEVHAYQSMSLNHISQNKFGASRQKKQDGLVRQSNGPGRKRRQAVTARSANSVPMKRTRASLRNQTAASDSDRESSVLTNEMNKRRQSDHDDLVMCALTSSSGGIPQSGSGVASEVARSPLSSGMSINDAEIHKIWHYQDPTGKTQGPFTLAQLRKWNGSGHFPIDLRIWRIDGRREDSILLIGALNGSYSKQEPRISSGDRIINLNGSNEASPTQRDINIAEDSTNSKEGLHPPSKVVQGMTSSEGRIITVAEVWNSLNDDAQLSLAQPVPQLCSSSQLPGKKAEHSLQGNGSQERNQDSGNLRLFGYTEVVPPSKDGHNGTKKPSNGGTQPSHLWGSWDGVSGSNTISLDKSLETNQEKIGFNFLDAPSTSVMSHNRSLNNAEGDEQSLSSNLQAQDPAPAWGLNSGLLSEATMAKGVTDRWGDGCYSSVPPKPVDEWDLSLRPGTPLRPTDIPGNDSSLTLSGHPTIIGSSQAHQPLPLESSWQAIMNETSDFATLGEESVSDLLAEVEAMENAGLPSPTSAMKCSYDLNDDGKVDCFSPIEGFDPTTGLVKSEVFTSTVNMMVTSQPTITTGEPRSTASIGDLVDAGRTNYKHPTSSAEPQRVCNHWKSAGSELPSISPPQTTWQLPRTSPHSWEAVQGSSHWDLTDDGHASMDWEVRQDQYQRTGTGSIISGSGSGSPGIWSDQQRYSSGSGRYTSPRDRGQQGTDQGQHGRSSGGPWSSSSSGRQYPGGSSVGGCRRQTPKGQRVCKFYESGYCKRGASCSYFHP</sequence>
<dbReference type="InterPro" id="IPR001965">
    <property type="entry name" value="Znf_PHD"/>
</dbReference>
<dbReference type="SMART" id="SM00151">
    <property type="entry name" value="SWIB"/>
    <property type="match status" value="1"/>
</dbReference>
<evidence type="ECO:0000256" key="5">
    <source>
        <dbReference type="PROSITE-ProRule" id="PRU00723"/>
    </source>
</evidence>
<evidence type="ECO:0000259" key="7">
    <source>
        <dbReference type="PROSITE" id="PS50103"/>
    </source>
</evidence>
<feature type="domain" description="DM2" evidence="10">
    <location>
        <begin position="339"/>
        <end position="422"/>
    </location>
</feature>
<keyword evidence="12" id="KW-1185">Reference proteome</keyword>
<accession>A0AAN7KZ01</accession>
<keyword evidence="3 5" id="KW-0862">Zinc</keyword>
<organism evidence="11 12">
    <name type="scientific">Trapa incisa</name>
    <dbReference type="NCBI Taxonomy" id="236973"/>
    <lineage>
        <taxon>Eukaryota</taxon>
        <taxon>Viridiplantae</taxon>
        <taxon>Streptophyta</taxon>
        <taxon>Embryophyta</taxon>
        <taxon>Tracheophyta</taxon>
        <taxon>Spermatophyta</taxon>
        <taxon>Magnoliopsida</taxon>
        <taxon>eudicotyledons</taxon>
        <taxon>Gunneridae</taxon>
        <taxon>Pentapetalae</taxon>
        <taxon>rosids</taxon>
        <taxon>malvids</taxon>
        <taxon>Myrtales</taxon>
        <taxon>Lythraceae</taxon>
        <taxon>Trapa</taxon>
    </lineage>
</organism>
<dbReference type="CDD" id="cd00072">
    <property type="entry name" value="GYF"/>
    <property type="match status" value="1"/>
</dbReference>
<protein>
    <recommendedName>
        <fullName evidence="13">Zinc finger CCCH domain-containing protein 44</fullName>
    </recommendedName>
</protein>
<evidence type="ECO:0000256" key="1">
    <source>
        <dbReference type="ARBA" id="ARBA00022723"/>
    </source>
</evidence>
<dbReference type="InterPro" id="IPR003169">
    <property type="entry name" value="GYF"/>
</dbReference>
<feature type="region of interest" description="Disordered" evidence="6">
    <location>
        <begin position="889"/>
        <end position="908"/>
    </location>
</feature>
<dbReference type="FunFam" id="3.30.40.10:FF:000303">
    <property type="entry name" value="Zinc finger CCCH domain-containing protein 19"/>
    <property type="match status" value="1"/>
</dbReference>
<dbReference type="InterPro" id="IPR019835">
    <property type="entry name" value="SWIB_domain"/>
</dbReference>
<gene>
    <name evidence="11" type="ORF">SAY87_029078</name>
</gene>
<name>A0AAN7KZ01_9MYRT</name>
<feature type="domain" description="GYF" evidence="8">
    <location>
        <begin position="798"/>
        <end position="852"/>
    </location>
</feature>
<dbReference type="CDD" id="cd15568">
    <property type="entry name" value="PHD5_NSD"/>
    <property type="match status" value="1"/>
</dbReference>
<dbReference type="InterPro" id="IPR036885">
    <property type="entry name" value="SWIB_MDM2_dom_sf"/>
</dbReference>
<keyword evidence="2 5" id="KW-0863">Zinc-finger</keyword>
<feature type="compositionally biased region" description="Low complexity" evidence="6">
    <location>
        <begin position="1372"/>
        <end position="1400"/>
    </location>
</feature>
<comment type="caution">
    <text evidence="11">The sequence shown here is derived from an EMBL/GenBank/DDBJ whole genome shotgun (WGS) entry which is preliminary data.</text>
</comment>
<dbReference type="SUPFAM" id="SSF47592">
    <property type="entry name" value="SWIB/MDM2 domain"/>
    <property type="match status" value="1"/>
</dbReference>
<dbReference type="InterPro" id="IPR004343">
    <property type="entry name" value="Plus-3_dom"/>
</dbReference>
<dbReference type="EMBL" id="JAXIOK010000004">
    <property type="protein sequence ID" value="KAK4774059.1"/>
    <property type="molecule type" value="Genomic_DNA"/>
</dbReference>
<feature type="compositionally biased region" description="Polar residues" evidence="6">
    <location>
        <begin position="1353"/>
        <end position="1364"/>
    </location>
</feature>
<dbReference type="InterPro" id="IPR011011">
    <property type="entry name" value="Znf_FYVE_PHD"/>
</dbReference>
<dbReference type="SUPFAM" id="SSF55277">
    <property type="entry name" value="GYF domain"/>
    <property type="match status" value="1"/>
</dbReference>
<dbReference type="PROSITE" id="PS50829">
    <property type="entry name" value="GYF"/>
    <property type="match status" value="1"/>
</dbReference>
<dbReference type="InterPro" id="IPR058668">
    <property type="entry name" value="NERD_dom"/>
</dbReference>
<dbReference type="Gene3D" id="1.10.245.10">
    <property type="entry name" value="SWIB/MDM2 domain"/>
    <property type="match status" value="1"/>
</dbReference>
<dbReference type="PROSITE" id="PS51925">
    <property type="entry name" value="SWIB_MDM2"/>
    <property type="match status" value="1"/>
</dbReference>